<dbReference type="RefSeq" id="WP_188417607.1">
    <property type="nucleotide sequence ID" value="NZ_BMDO01000007.1"/>
</dbReference>
<dbReference type="AlphaFoldDB" id="A0A917N2G0"/>
<organism evidence="1 2">
    <name type="scientific">Mucilaginibacter galii</name>
    <dbReference type="NCBI Taxonomy" id="2005073"/>
    <lineage>
        <taxon>Bacteria</taxon>
        <taxon>Pseudomonadati</taxon>
        <taxon>Bacteroidota</taxon>
        <taxon>Sphingobacteriia</taxon>
        <taxon>Sphingobacteriales</taxon>
        <taxon>Sphingobacteriaceae</taxon>
        <taxon>Mucilaginibacter</taxon>
    </lineage>
</organism>
<comment type="caution">
    <text evidence="1">The sequence shown here is derived from an EMBL/GenBank/DDBJ whole genome shotgun (WGS) entry which is preliminary data.</text>
</comment>
<evidence type="ECO:0000313" key="1">
    <source>
        <dbReference type="EMBL" id="GGI51499.1"/>
    </source>
</evidence>
<sequence>MNFELIFEEPQLWGLRGDPVLWQEMKEAAIKKGEFKTEIEFSDFLNAVFKEITENKLVSNKIYYVKRLDTGGMSRGRVECDFWIKSGFPLLISRFNLLNK</sequence>
<evidence type="ECO:0000313" key="2">
    <source>
        <dbReference type="Proteomes" id="UP000662074"/>
    </source>
</evidence>
<name>A0A917N2G0_9SPHI</name>
<reference evidence="1" key="1">
    <citation type="journal article" date="2014" name="Int. J. Syst. Evol. Microbiol.">
        <title>Complete genome sequence of Corynebacterium casei LMG S-19264T (=DSM 44701T), isolated from a smear-ripened cheese.</title>
        <authorList>
            <consortium name="US DOE Joint Genome Institute (JGI-PGF)"/>
            <person name="Walter F."/>
            <person name="Albersmeier A."/>
            <person name="Kalinowski J."/>
            <person name="Ruckert C."/>
        </authorList>
    </citation>
    <scope>NUCLEOTIDE SEQUENCE</scope>
    <source>
        <strain evidence="1">CCM 8711</strain>
    </source>
</reference>
<protein>
    <submittedName>
        <fullName evidence="1">Uncharacterized protein</fullName>
    </submittedName>
</protein>
<proteinExistence type="predicted"/>
<accession>A0A917N2G0</accession>
<gene>
    <name evidence="1" type="ORF">GCM10011425_27110</name>
</gene>
<reference evidence="1" key="2">
    <citation type="submission" date="2020-09" db="EMBL/GenBank/DDBJ databases">
        <authorList>
            <person name="Sun Q."/>
            <person name="Sedlacek I."/>
        </authorList>
    </citation>
    <scope>NUCLEOTIDE SEQUENCE</scope>
    <source>
        <strain evidence="1">CCM 8711</strain>
    </source>
</reference>
<dbReference type="EMBL" id="BMDO01000007">
    <property type="protein sequence ID" value="GGI51499.1"/>
    <property type="molecule type" value="Genomic_DNA"/>
</dbReference>
<keyword evidence="2" id="KW-1185">Reference proteome</keyword>
<dbReference type="Proteomes" id="UP000662074">
    <property type="component" value="Unassembled WGS sequence"/>
</dbReference>